<gene>
    <name evidence="1" type="ORF">BECKLFY1418B_GA0070995_12202</name>
</gene>
<reference evidence="1" key="1">
    <citation type="submission" date="2019-02" db="EMBL/GenBank/DDBJ databases">
        <authorList>
            <person name="Gruber-Vodicka R. H."/>
            <person name="Seah K. B. B."/>
        </authorList>
    </citation>
    <scope>NUCLEOTIDE SEQUENCE</scope>
    <source>
        <strain evidence="1">BECK_M7</strain>
    </source>
</reference>
<protein>
    <submittedName>
        <fullName evidence="1">Uncharacterized protein</fullName>
    </submittedName>
</protein>
<name>A0A450V864_9GAMM</name>
<organism evidence="1">
    <name type="scientific">Candidatus Kentrum sp. LFY</name>
    <dbReference type="NCBI Taxonomy" id="2126342"/>
    <lineage>
        <taxon>Bacteria</taxon>
        <taxon>Pseudomonadati</taxon>
        <taxon>Pseudomonadota</taxon>
        <taxon>Gammaproteobacteria</taxon>
        <taxon>Candidatus Kentrum</taxon>
    </lineage>
</organism>
<dbReference type="AlphaFoldDB" id="A0A450V864"/>
<evidence type="ECO:0000313" key="1">
    <source>
        <dbReference type="EMBL" id="VFK00981.1"/>
    </source>
</evidence>
<proteinExistence type="predicted"/>
<sequence>MPLAICLSQNLPTSSFEEAKNVPGIFSRFPHRSVRHDHLCEILTHRFFEEVEKQRLDGFSNDEDIRYGFVAATKAMMNCSRNNQVVDS</sequence>
<accession>A0A450V864</accession>
<dbReference type="EMBL" id="CAADFF010000220">
    <property type="protein sequence ID" value="VFK00981.1"/>
    <property type="molecule type" value="Genomic_DNA"/>
</dbReference>